<evidence type="ECO:0000259" key="1">
    <source>
        <dbReference type="Pfam" id="PF09850"/>
    </source>
</evidence>
<dbReference type="InterPro" id="IPR038522">
    <property type="entry name" value="T4/T6SS_DotU_sf"/>
</dbReference>
<accession>A0A679IX11</accession>
<dbReference type="NCBIfam" id="TIGR03349">
    <property type="entry name" value="IV_VI_DotU"/>
    <property type="match status" value="1"/>
</dbReference>
<dbReference type="EMBL" id="LR743507">
    <property type="protein sequence ID" value="CAA2103454.1"/>
    <property type="molecule type" value="Genomic_DNA"/>
</dbReference>
<dbReference type="PANTHER" id="PTHR38033:SF1">
    <property type="entry name" value="DOTU FAMILY TYPE IV_VI SECRETION SYSTEM PROTEIN"/>
    <property type="match status" value="1"/>
</dbReference>
<reference evidence="2" key="1">
    <citation type="submission" date="2019-12" db="EMBL/GenBank/DDBJ databases">
        <authorList>
            <person name="Cremers G."/>
        </authorList>
    </citation>
    <scope>NUCLEOTIDE SEQUENCE</scope>
    <source>
        <strain evidence="2">Vvax</strain>
    </source>
</reference>
<sequence length="253" mass="29121">MARNLPDLAVDDHITKQFRAFYDEIVKARDRTAESRETDPDMVAQALARHLENLLELQSLESRRESTRFELENVADARYLKAALADEILLHTPWVGRERWTAHLLESSLFRSNIAGDLVFRRIEELLSGREPSRRDIARLYLFALALGFQGKYRGSGEEARLLGYREELFQFVYQRQADFSGRDRVVSERAYASTLSHIAPRKLPTLSRWTVLFLLATASLLAVSELLWLWQSWPVRQVLQPGAIEASGGYTR</sequence>
<organism evidence="2">
    <name type="scientific">Variovorax paradoxus</name>
    <dbReference type="NCBI Taxonomy" id="34073"/>
    <lineage>
        <taxon>Bacteria</taxon>
        <taxon>Pseudomonadati</taxon>
        <taxon>Pseudomonadota</taxon>
        <taxon>Betaproteobacteria</taxon>
        <taxon>Burkholderiales</taxon>
        <taxon>Comamonadaceae</taxon>
        <taxon>Variovorax</taxon>
    </lineage>
</organism>
<dbReference type="InterPro" id="IPR017732">
    <property type="entry name" value="T4/T6SS_DotU"/>
</dbReference>
<dbReference type="AlphaFoldDB" id="A0A679IX11"/>
<dbReference type="RefSeq" id="WP_339089934.1">
    <property type="nucleotide sequence ID" value="NZ_LR743507.1"/>
</dbReference>
<evidence type="ECO:0000313" key="2">
    <source>
        <dbReference type="EMBL" id="CAA2103454.1"/>
    </source>
</evidence>
<proteinExistence type="predicted"/>
<dbReference type="PANTHER" id="PTHR38033">
    <property type="entry name" value="MEMBRANE PROTEIN-RELATED"/>
    <property type="match status" value="1"/>
</dbReference>
<protein>
    <recommendedName>
        <fullName evidence="1">Type IV / VI secretion system DotU domain-containing protein</fullName>
    </recommendedName>
</protein>
<gene>
    <name evidence="2" type="ORF">VVAX_02269</name>
</gene>
<dbReference type="Gene3D" id="1.25.40.590">
    <property type="entry name" value="Type IV / VI secretion system, DotU"/>
    <property type="match status" value="1"/>
</dbReference>
<dbReference type="Pfam" id="PF09850">
    <property type="entry name" value="DotU"/>
    <property type="match status" value="1"/>
</dbReference>
<name>A0A679IX11_VARPD</name>
<feature type="domain" description="Type IV / VI secretion system DotU" evidence="1">
    <location>
        <begin position="41"/>
        <end position="223"/>
    </location>
</feature>